<name>A0A1F7X4Z5_9BACT</name>
<proteinExistence type="predicted"/>
<feature type="domain" description="SbsA Ig-like" evidence="2">
    <location>
        <begin position="42"/>
        <end position="135"/>
    </location>
</feature>
<keyword evidence="1" id="KW-0732">Signal</keyword>
<reference evidence="3 4" key="1">
    <citation type="journal article" date="2016" name="Nat. Commun.">
        <title>Thousands of microbial genomes shed light on interconnected biogeochemical processes in an aquifer system.</title>
        <authorList>
            <person name="Anantharaman K."/>
            <person name="Brown C.T."/>
            <person name="Hug L.A."/>
            <person name="Sharon I."/>
            <person name="Castelle C.J."/>
            <person name="Probst A.J."/>
            <person name="Thomas B.C."/>
            <person name="Singh A."/>
            <person name="Wilkins M.J."/>
            <person name="Karaoz U."/>
            <person name="Brodie E.L."/>
            <person name="Williams K.H."/>
            <person name="Hubbard S.S."/>
            <person name="Banfield J.F."/>
        </authorList>
    </citation>
    <scope>NUCLEOTIDE SEQUENCE [LARGE SCALE GENOMIC DNA]</scope>
</reference>
<evidence type="ECO:0000256" key="1">
    <source>
        <dbReference type="ARBA" id="ARBA00022729"/>
    </source>
</evidence>
<evidence type="ECO:0000259" key="2">
    <source>
        <dbReference type="Pfam" id="PF13205"/>
    </source>
</evidence>
<dbReference type="EMBL" id="MGFR01000001">
    <property type="protein sequence ID" value="OGM10170.1"/>
    <property type="molecule type" value="Genomic_DNA"/>
</dbReference>
<comment type="caution">
    <text evidence="3">The sequence shown here is derived from an EMBL/GenBank/DDBJ whole genome shotgun (WGS) entry which is preliminary data.</text>
</comment>
<sequence length="151" mass="16753">MKAFLKKYRFVILLIAIFLLIAAFLLVKKNQSPAPSPTPTPTPLQLVQFYPSQGEQEIAVPLVALAYTFSTPVDSSTANIIISPFVGFELSTDASGKILYITPTAEWKYDTLYKVTITISSKEGVTLSTPVEHSFLFKKVSKSNFDENWAL</sequence>
<gene>
    <name evidence="3" type="ORF">A2Y68_01895</name>
</gene>
<evidence type="ECO:0000313" key="3">
    <source>
        <dbReference type="EMBL" id="OGM10170.1"/>
    </source>
</evidence>
<dbReference type="InterPro" id="IPR032812">
    <property type="entry name" value="SbsA_Ig"/>
</dbReference>
<accession>A0A1F7X4Z5</accession>
<organism evidence="3 4">
    <name type="scientific">Candidatus Woesebacteria bacterium RBG_13_46_13</name>
    <dbReference type="NCBI Taxonomy" id="1802479"/>
    <lineage>
        <taxon>Bacteria</taxon>
        <taxon>Candidatus Woeseibacteriota</taxon>
    </lineage>
</organism>
<dbReference type="AlphaFoldDB" id="A0A1F7X4Z5"/>
<protein>
    <recommendedName>
        <fullName evidence="2">SbsA Ig-like domain-containing protein</fullName>
    </recommendedName>
</protein>
<dbReference type="Proteomes" id="UP000176778">
    <property type="component" value="Unassembled WGS sequence"/>
</dbReference>
<dbReference type="STRING" id="1802479.A2Y68_01895"/>
<evidence type="ECO:0000313" key="4">
    <source>
        <dbReference type="Proteomes" id="UP000176778"/>
    </source>
</evidence>
<dbReference type="Pfam" id="PF13205">
    <property type="entry name" value="Big_5"/>
    <property type="match status" value="1"/>
</dbReference>